<reference evidence="2" key="1">
    <citation type="journal article" date="2017" name="Genome Biol. Evol.">
        <title>The complete genome sequence of the phytopathogenic fungus Sclerotinia sclerotiorum reveals insights into the genome architecture of broad host range pathogens.</title>
        <authorList>
            <person name="Derbyshire M."/>
            <person name="Denton-Giles M."/>
            <person name="Hegedus D."/>
            <person name="Seifbarghy S."/>
            <person name="Rollins J."/>
            <person name="van Kan J."/>
            <person name="Seidl M.F."/>
            <person name="Faino L."/>
            <person name="Mbengue M."/>
            <person name="Navaud O."/>
            <person name="Raffaele S."/>
            <person name="Hammond-Kosack K."/>
            <person name="Heard S."/>
            <person name="Oliver R."/>
        </authorList>
    </citation>
    <scope>NUCLEOTIDE SEQUENCE [LARGE SCALE GENOMIC DNA]</scope>
    <source>
        <strain evidence="2">ATCC 18683 / 1980 / Ss-1</strain>
    </source>
</reference>
<name>A0A1D9QG46_SCLS1</name>
<protein>
    <submittedName>
        <fullName evidence="1">Uncharacterized protein</fullName>
    </submittedName>
</protein>
<dbReference type="EMBL" id="CP017824">
    <property type="protein sequence ID" value="APA13772.1"/>
    <property type="molecule type" value="Genomic_DNA"/>
</dbReference>
<evidence type="ECO:0000313" key="2">
    <source>
        <dbReference type="Proteomes" id="UP000177798"/>
    </source>
</evidence>
<dbReference type="Proteomes" id="UP000177798">
    <property type="component" value="Chromosome 11"/>
</dbReference>
<dbReference type="AlphaFoldDB" id="A0A1D9QG46"/>
<evidence type="ECO:0000313" key="1">
    <source>
        <dbReference type="EMBL" id="APA13772.1"/>
    </source>
</evidence>
<dbReference type="VEuPathDB" id="FungiDB:sscle_11g085420"/>
<accession>A0A1D9QG46</accession>
<sequence>MLVLSVKYIIAGLPHPVRPSNASPVLKVRRMFLVDLWFCTYAKYTFWWNTVPGQNFGRRSEREYAEDVGGFASSVNCRQEPVGGVFDSLTRLSRGPRTWNGLDLALSLFNCLGCIAPRQWGSLDTALLRPRVVRFAEICHLNRDCGFDILSKSAPSNREIE</sequence>
<gene>
    <name evidence="1" type="ORF">sscle_11g085420</name>
</gene>
<organism evidence="1 2">
    <name type="scientific">Sclerotinia sclerotiorum (strain ATCC 18683 / 1980 / Ss-1)</name>
    <name type="common">White mold</name>
    <name type="synonym">Whetzelinia sclerotiorum</name>
    <dbReference type="NCBI Taxonomy" id="665079"/>
    <lineage>
        <taxon>Eukaryota</taxon>
        <taxon>Fungi</taxon>
        <taxon>Dikarya</taxon>
        <taxon>Ascomycota</taxon>
        <taxon>Pezizomycotina</taxon>
        <taxon>Leotiomycetes</taxon>
        <taxon>Helotiales</taxon>
        <taxon>Sclerotiniaceae</taxon>
        <taxon>Sclerotinia</taxon>
    </lineage>
</organism>
<proteinExistence type="predicted"/>